<evidence type="ECO:0000313" key="2">
    <source>
        <dbReference type="EMBL" id="GAD57769.1"/>
    </source>
</evidence>
<dbReference type="Proteomes" id="UP000016569">
    <property type="component" value="Unassembled WGS sequence"/>
</dbReference>
<gene>
    <name evidence="2" type="ORF">MBEBAB_0019</name>
</gene>
<reference evidence="3" key="1">
    <citation type="journal article" date="2013" name="Genome Announc.">
        <title>Draft Genome Sequence of the Dimorphic Prosthecate Bacterium Brevundimonas abyssalis TAR-001T.</title>
        <authorList>
            <person name="Tsubouchi T."/>
            <person name="Nishi S."/>
            <person name="Usui K."/>
            <person name="Shimane Y."/>
            <person name="Takaki Y."/>
            <person name="Maruyama T."/>
            <person name="Hatada Y."/>
        </authorList>
    </citation>
    <scope>NUCLEOTIDE SEQUENCE [LARGE SCALE GENOMIC DNA]</scope>
    <source>
        <strain evidence="3">TAR-001</strain>
    </source>
</reference>
<comment type="caution">
    <text evidence="2">The sequence shown here is derived from an EMBL/GenBank/DDBJ whole genome shotgun (WGS) entry which is preliminary data.</text>
</comment>
<keyword evidence="1" id="KW-0732">Signal</keyword>
<dbReference type="AlphaFoldDB" id="A0A8E0KIJ6"/>
<sequence>MIASVCSAAVLALAGAASAQDFSFNLTATSDYVWRGVSQSDEDFAIQGGVDYESGIFYAGTWASTVDFGDDTDAEWDIYLGVAPSVGGFDWDFGITHYMYLGDPDGSDYDFTEASAAVSRAIGAATYGLKLAYSPDFFGAEDDATYLEANFAVEPAPQWSVSGAVGQQWVDSGADYLSWNLGVGYAFNDVFGVDLRYHDTDEHNWGDIFDSRVVLSLTAGF</sequence>
<feature type="chain" id="PRO_5034107481" evidence="1">
    <location>
        <begin position="20"/>
        <end position="221"/>
    </location>
</feature>
<keyword evidence="3" id="KW-1185">Reference proteome</keyword>
<protein>
    <submittedName>
        <fullName evidence="2">Hypotheical conserved protein</fullName>
    </submittedName>
</protein>
<name>A0A8E0KIJ6_9CAUL</name>
<dbReference type="Pfam" id="PF09694">
    <property type="entry name" value="Gcw_chp"/>
    <property type="match status" value="1"/>
</dbReference>
<accession>A0A8E0KIJ6</accession>
<evidence type="ECO:0000313" key="3">
    <source>
        <dbReference type="Proteomes" id="UP000016569"/>
    </source>
</evidence>
<dbReference type="EMBL" id="BATC01000001">
    <property type="protein sequence ID" value="GAD57769.1"/>
    <property type="molecule type" value="Genomic_DNA"/>
</dbReference>
<proteinExistence type="predicted"/>
<evidence type="ECO:0000256" key="1">
    <source>
        <dbReference type="SAM" id="SignalP"/>
    </source>
</evidence>
<feature type="signal peptide" evidence="1">
    <location>
        <begin position="1"/>
        <end position="19"/>
    </location>
</feature>
<dbReference type="InterPro" id="IPR010239">
    <property type="entry name" value="CHP02001"/>
</dbReference>
<organism evidence="2 3">
    <name type="scientific">Brevundimonas abyssalis TAR-001</name>
    <dbReference type="NCBI Taxonomy" id="1391729"/>
    <lineage>
        <taxon>Bacteria</taxon>
        <taxon>Pseudomonadati</taxon>
        <taxon>Pseudomonadota</taxon>
        <taxon>Alphaproteobacteria</taxon>
        <taxon>Caulobacterales</taxon>
        <taxon>Caulobacteraceae</taxon>
        <taxon>Brevundimonas</taxon>
    </lineage>
</organism>
<dbReference type="NCBIfam" id="TIGR02001">
    <property type="entry name" value="gcw_chp"/>
    <property type="match status" value="1"/>
</dbReference>